<protein>
    <submittedName>
        <fullName evidence="2">PRC-barrel domain-containing protein</fullName>
    </submittedName>
</protein>
<dbReference type="SUPFAM" id="SSF50346">
    <property type="entry name" value="PRC-barrel domain"/>
    <property type="match status" value="2"/>
</dbReference>
<name>A0ABN3BAR7_9ACTN</name>
<comment type="caution">
    <text evidence="2">The sequence shown here is derived from an EMBL/GenBank/DDBJ whole genome shotgun (WGS) entry which is preliminary data.</text>
</comment>
<dbReference type="EMBL" id="BAAAOQ010000002">
    <property type="protein sequence ID" value="GAA2191592.1"/>
    <property type="molecule type" value="Genomic_DNA"/>
</dbReference>
<feature type="domain" description="PRC-barrel" evidence="1">
    <location>
        <begin position="94"/>
        <end position="155"/>
    </location>
</feature>
<evidence type="ECO:0000259" key="1">
    <source>
        <dbReference type="Pfam" id="PF05239"/>
    </source>
</evidence>
<dbReference type="Gene3D" id="2.30.30.240">
    <property type="entry name" value="PRC-barrel domain"/>
    <property type="match status" value="1"/>
</dbReference>
<keyword evidence="3" id="KW-1185">Reference proteome</keyword>
<evidence type="ECO:0000313" key="2">
    <source>
        <dbReference type="EMBL" id="GAA2191592.1"/>
    </source>
</evidence>
<organism evidence="2 3">
    <name type="scientific">Streptomyces bangladeshensis</name>
    <dbReference type="NCBI Taxonomy" id="295352"/>
    <lineage>
        <taxon>Bacteria</taxon>
        <taxon>Bacillati</taxon>
        <taxon>Actinomycetota</taxon>
        <taxon>Actinomycetes</taxon>
        <taxon>Kitasatosporales</taxon>
        <taxon>Streptomycetaceae</taxon>
        <taxon>Streptomyces</taxon>
    </lineage>
</organism>
<sequence length="194" mass="19957">MNTLELASGLSGRVVVTLGGEAVAQVKDVVFDGPAGRITGFTLSGRGLLAGPMKRSLPFSGVHAIGPSAVMIAGETVFEDRDAVVGRGEAEHGKVLGAPVLTEHGTGIGTVADVVVETGASGRVVGFEILAEDHLDRRHRKVFVPRGEALAVSGEALVVPAHAQHFVADDLPSFAAQAEAFLTHTRRPGGGRPS</sequence>
<dbReference type="RefSeq" id="WP_059250168.1">
    <property type="nucleotide sequence ID" value="NZ_BAAAOQ010000002.1"/>
</dbReference>
<dbReference type="Proteomes" id="UP001501391">
    <property type="component" value="Unassembled WGS sequence"/>
</dbReference>
<dbReference type="Pfam" id="PF05239">
    <property type="entry name" value="PRC"/>
    <property type="match status" value="2"/>
</dbReference>
<feature type="domain" description="PRC-barrel" evidence="1">
    <location>
        <begin position="7"/>
        <end position="60"/>
    </location>
</feature>
<reference evidence="2 3" key="1">
    <citation type="journal article" date="2019" name="Int. J. Syst. Evol. Microbiol.">
        <title>The Global Catalogue of Microorganisms (GCM) 10K type strain sequencing project: providing services to taxonomists for standard genome sequencing and annotation.</title>
        <authorList>
            <consortium name="The Broad Institute Genomics Platform"/>
            <consortium name="The Broad Institute Genome Sequencing Center for Infectious Disease"/>
            <person name="Wu L."/>
            <person name="Ma J."/>
        </authorList>
    </citation>
    <scope>NUCLEOTIDE SEQUENCE [LARGE SCALE GENOMIC DNA]</scope>
    <source>
        <strain evidence="2 3">JCM 14924</strain>
    </source>
</reference>
<accession>A0ABN3BAR7</accession>
<evidence type="ECO:0000313" key="3">
    <source>
        <dbReference type="Proteomes" id="UP001501391"/>
    </source>
</evidence>
<proteinExistence type="predicted"/>
<dbReference type="InterPro" id="IPR011033">
    <property type="entry name" value="PRC_barrel-like_sf"/>
</dbReference>
<gene>
    <name evidence="2" type="ORF">GCM10009787_05520</name>
</gene>
<dbReference type="InterPro" id="IPR027275">
    <property type="entry name" value="PRC-brl_dom"/>
</dbReference>